<proteinExistence type="predicted"/>
<feature type="domain" description="Protein kinase" evidence="1">
    <location>
        <begin position="1"/>
        <end position="84"/>
    </location>
</feature>
<evidence type="ECO:0000313" key="2">
    <source>
        <dbReference type="EMBL" id="CAB5363145.1"/>
    </source>
</evidence>
<name>A0A915Z5J6_9GLOM</name>
<comment type="caution">
    <text evidence="2">The sequence shown here is derived from an EMBL/GenBank/DDBJ whole genome shotgun (WGS) entry which is preliminary data.</text>
</comment>
<protein>
    <recommendedName>
        <fullName evidence="1">Protein kinase domain-containing protein</fullName>
    </recommendedName>
</protein>
<evidence type="ECO:0000313" key="3">
    <source>
        <dbReference type="Proteomes" id="UP000684084"/>
    </source>
</evidence>
<organism evidence="2 3">
    <name type="scientific">Rhizophagus irregularis</name>
    <dbReference type="NCBI Taxonomy" id="588596"/>
    <lineage>
        <taxon>Eukaryota</taxon>
        <taxon>Fungi</taxon>
        <taxon>Fungi incertae sedis</taxon>
        <taxon>Mucoromycota</taxon>
        <taxon>Glomeromycotina</taxon>
        <taxon>Glomeromycetes</taxon>
        <taxon>Glomerales</taxon>
        <taxon>Glomeraceae</taxon>
        <taxon>Rhizophagus</taxon>
    </lineage>
</organism>
<dbReference type="GO" id="GO:0005524">
    <property type="term" value="F:ATP binding"/>
    <property type="evidence" value="ECO:0007669"/>
    <property type="project" value="InterPro"/>
</dbReference>
<dbReference type="Proteomes" id="UP000684084">
    <property type="component" value="Unassembled WGS sequence"/>
</dbReference>
<dbReference type="OrthoDB" id="2353478at2759"/>
<dbReference type="GO" id="GO:0004672">
    <property type="term" value="F:protein kinase activity"/>
    <property type="evidence" value="ECO:0007669"/>
    <property type="project" value="InterPro"/>
</dbReference>
<sequence length="84" mass="9474">MGLETIHNKEFMHRDFHSGNILFDPKEAIYTSRPLSALISKCSSIYSFSTISFDSNYISELENNKDIESLSGPGKPIMEPKCVD</sequence>
<evidence type="ECO:0000259" key="1">
    <source>
        <dbReference type="PROSITE" id="PS50011"/>
    </source>
</evidence>
<reference evidence="2" key="1">
    <citation type="submission" date="2020-05" db="EMBL/GenBank/DDBJ databases">
        <authorList>
            <person name="Rincon C."/>
            <person name="Sanders R I."/>
            <person name="Robbins C."/>
            <person name="Chaturvedi A."/>
        </authorList>
    </citation>
    <scope>NUCLEOTIDE SEQUENCE</scope>
    <source>
        <strain evidence="2">CHB12</strain>
    </source>
</reference>
<dbReference type="AlphaFoldDB" id="A0A915Z5J6"/>
<accession>A0A915Z5J6</accession>
<dbReference type="EMBL" id="CAGKOT010000018">
    <property type="protein sequence ID" value="CAB5363145.1"/>
    <property type="molecule type" value="Genomic_DNA"/>
</dbReference>
<gene>
    <name evidence="2" type="ORF">CHRIB12_LOCUS9391</name>
</gene>
<dbReference type="InterPro" id="IPR000719">
    <property type="entry name" value="Prot_kinase_dom"/>
</dbReference>
<dbReference type="PROSITE" id="PS50011">
    <property type="entry name" value="PROTEIN_KINASE_DOM"/>
    <property type="match status" value="1"/>
</dbReference>